<dbReference type="InterPro" id="IPR010473">
    <property type="entry name" value="GTPase-bd"/>
</dbReference>
<dbReference type="PANTHER" id="PTHR45857:SF9">
    <property type="entry name" value="MULTIPLE WING HAIRS, ISOFORM C"/>
    <property type="match status" value="1"/>
</dbReference>
<sequence>MFEELFERALNCFNKLAPDKPDDSDVSISEPKHVVLTLDASTLPDRKQLDRAFREFVSELDLSPDKQQMLYSQPEEKKWMMVMEQNMRKDKAASSDSCEYFVDLLGRYQLSFPDPYDFPTAIQQLEGLAISLRTNSHSYVQKFLHLGGLDRMMAVLDRCRERSDRDHIALPLLNSFRALLNSSEGRSVFLESSRALLSVAAALDLHNSRCKIVTLEILSALCVLSDQGHAEVVRALSEVSPLLGERRRFQKLVDDLHKPRSSERETERVRTAVMCLINALLKSGVSEHSLEFRLHLRYELLMLGVQDVIDRLRDSHGSALDDHFDLFEMMRQEDEMEMST</sequence>
<dbReference type="InterPro" id="IPR043592">
    <property type="entry name" value="FMNL_animal"/>
</dbReference>
<dbReference type="GO" id="GO:0051015">
    <property type="term" value="F:actin filament binding"/>
    <property type="evidence" value="ECO:0007669"/>
    <property type="project" value="TreeGrafter"/>
</dbReference>
<dbReference type="SUPFAM" id="SSF48371">
    <property type="entry name" value="ARM repeat"/>
    <property type="match status" value="1"/>
</dbReference>
<name>A0A1I7YB75_9BILA</name>
<dbReference type="Pfam" id="PF06367">
    <property type="entry name" value="Drf_FH3"/>
    <property type="match status" value="1"/>
</dbReference>
<dbReference type="AlphaFoldDB" id="A0A1I7YB75"/>
<dbReference type="GO" id="GO:0005829">
    <property type="term" value="C:cytosol"/>
    <property type="evidence" value="ECO:0007669"/>
    <property type="project" value="TreeGrafter"/>
</dbReference>
<dbReference type="GO" id="GO:0008360">
    <property type="term" value="P:regulation of cell shape"/>
    <property type="evidence" value="ECO:0007669"/>
    <property type="project" value="TreeGrafter"/>
</dbReference>
<reference evidence="3" key="1">
    <citation type="submission" date="2016-11" db="UniProtKB">
        <authorList>
            <consortium name="WormBaseParasite"/>
        </authorList>
    </citation>
    <scope>IDENTIFICATION</scope>
</reference>
<feature type="domain" description="GBD/FH3" evidence="1">
    <location>
        <begin position="41"/>
        <end position="340"/>
    </location>
</feature>
<dbReference type="PROSITE" id="PS51232">
    <property type="entry name" value="GBD_FH3"/>
    <property type="match status" value="1"/>
</dbReference>
<proteinExistence type="predicted"/>
<evidence type="ECO:0000313" key="2">
    <source>
        <dbReference type="Proteomes" id="UP000095287"/>
    </source>
</evidence>
<organism evidence="2 3">
    <name type="scientific">Steinernema glaseri</name>
    <dbReference type="NCBI Taxonomy" id="37863"/>
    <lineage>
        <taxon>Eukaryota</taxon>
        <taxon>Metazoa</taxon>
        <taxon>Ecdysozoa</taxon>
        <taxon>Nematoda</taxon>
        <taxon>Chromadorea</taxon>
        <taxon>Rhabditida</taxon>
        <taxon>Tylenchina</taxon>
        <taxon>Panagrolaimomorpha</taxon>
        <taxon>Strongyloidoidea</taxon>
        <taxon>Steinernematidae</taxon>
        <taxon>Steinernema</taxon>
    </lineage>
</organism>
<dbReference type="GO" id="GO:0031267">
    <property type="term" value="F:small GTPase binding"/>
    <property type="evidence" value="ECO:0007669"/>
    <property type="project" value="InterPro"/>
</dbReference>
<dbReference type="GO" id="GO:0030866">
    <property type="term" value="P:cortical actin cytoskeleton organization"/>
    <property type="evidence" value="ECO:0007669"/>
    <property type="project" value="TreeGrafter"/>
</dbReference>
<evidence type="ECO:0000259" key="1">
    <source>
        <dbReference type="PROSITE" id="PS51232"/>
    </source>
</evidence>
<dbReference type="SMART" id="SM01139">
    <property type="entry name" value="Drf_FH3"/>
    <property type="match status" value="1"/>
</dbReference>
<evidence type="ECO:0000313" key="3">
    <source>
        <dbReference type="WBParaSite" id="L893_g14603.t1"/>
    </source>
</evidence>
<dbReference type="SMART" id="SM01140">
    <property type="entry name" value="Drf_GBD"/>
    <property type="match status" value="1"/>
</dbReference>
<protein>
    <submittedName>
        <fullName evidence="3">GBD/FH3 domain-containing protein</fullName>
    </submittedName>
</protein>
<dbReference type="InterPro" id="IPR016024">
    <property type="entry name" value="ARM-type_fold"/>
</dbReference>
<dbReference type="Pfam" id="PF06371">
    <property type="entry name" value="Drf_GBD"/>
    <property type="match status" value="1"/>
</dbReference>
<dbReference type="PANTHER" id="PTHR45857">
    <property type="entry name" value="FORMIN-LIKE PROTEIN"/>
    <property type="match status" value="1"/>
</dbReference>
<dbReference type="InterPro" id="IPR010472">
    <property type="entry name" value="FH3_dom"/>
</dbReference>
<dbReference type="InterPro" id="IPR011989">
    <property type="entry name" value="ARM-like"/>
</dbReference>
<dbReference type="Gene3D" id="1.25.10.10">
    <property type="entry name" value="Leucine-rich Repeat Variant"/>
    <property type="match status" value="1"/>
</dbReference>
<dbReference type="Proteomes" id="UP000095287">
    <property type="component" value="Unplaced"/>
</dbReference>
<dbReference type="GO" id="GO:0016477">
    <property type="term" value="P:cell migration"/>
    <property type="evidence" value="ECO:0007669"/>
    <property type="project" value="TreeGrafter"/>
</dbReference>
<dbReference type="WBParaSite" id="L893_g14603.t1">
    <property type="protein sequence ID" value="L893_g14603.t1"/>
    <property type="gene ID" value="L893_g14603"/>
</dbReference>
<keyword evidence="2" id="KW-1185">Reference proteome</keyword>
<accession>A0A1I7YB75</accession>
<dbReference type="InterPro" id="IPR014768">
    <property type="entry name" value="GBD/FH3_dom"/>
</dbReference>